<keyword evidence="1" id="KW-0812">Transmembrane</keyword>
<dbReference type="AlphaFoldDB" id="A0AAW0GPU6"/>
<gene>
    <name evidence="2" type="ORF">QCA50_002644</name>
</gene>
<feature type="transmembrane region" description="Helical" evidence="1">
    <location>
        <begin position="83"/>
        <end position="102"/>
    </location>
</feature>
<dbReference type="Proteomes" id="UP001385951">
    <property type="component" value="Unassembled WGS sequence"/>
</dbReference>
<sequence>MADNSGLPPVPISELLGGMLIMVCGSFVLYGVTNAQVYSYFLNCEGDSKWMKYLVGVTWWAFSSLQVGVGLTELMSRVIETAHTAFVLRILYYLVIISFGNGESLAKIDWSLLASTQYP</sequence>
<protein>
    <submittedName>
        <fullName evidence="2">Uncharacterized protein</fullName>
    </submittedName>
</protein>
<accession>A0AAW0GPU6</accession>
<feature type="transmembrane region" description="Helical" evidence="1">
    <location>
        <begin position="53"/>
        <end position="71"/>
    </location>
</feature>
<proteinExistence type="predicted"/>
<comment type="caution">
    <text evidence="2">The sequence shown here is derived from an EMBL/GenBank/DDBJ whole genome shotgun (WGS) entry which is preliminary data.</text>
</comment>
<keyword evidence="3" id="KW-1185">Reference proteome</keyword>
<evidence type="ECO:0000313" key="2">
    <source>
        <dbReference type="EMBL" id="KAK7693079.1"/>
    </source>
</evidence>
<organism evidence="2 3">
    <name type="scientific">Cerrena zonata</name>
    <dbReference type="NCBI Taxonomy" id="2478898"/>
    <lineage>
        <taxon>Eukaryota</taxon>
        <taxon>Fungi</taxon>
        <taxon>Dikarya</taxon>
        <taxon>Basidiomycota</taxon>
        <taxon>Agaricomycotina</taxon>
        <taxon>Agaricomycetes</taxon>
        <taxon>Polyporales</taxon>
        <taxon>Cerrenaceae</taxon>
        <taxon>Cerrena</taxon>
    </lineage>
</organism>
<keyword evidence="1" id="KW-0472">Membrane</keyword>
<feature type="transmembrane region" description="Helical" evidence="1">
    <location>
        <begin position="12"/>
        <end position="32"/>
    </location>
</feature>
<evidence type="ECO:0000313" key="3">
    <source>
        <dbReference type="Proteomes" id="UP001385951"/>
    </source>
</evidence>
<dbReference type="EMBL" id="JASBNA010000003">
    <property type="protein sequence ID" value="KAK7693079.1"/>
    <property type="molecule type" value="Genomic_DNA"/>
</dbReference>
<name>A0AAW0GPU6_9APHY</name>
<keyword evidence="1" id="KW-1133">Transmembrane helix</keyword>
<evidence type="ECO:0000256" key="1">
    <source>
        <dbReference type="SAM" id="Phobius"/>
    </source>
</evidence>
<reference evidence="2 3" key="1">
    <citation type="submission" date="2022-09" db="EMBL/GenBank/DDBJ databases">
        <authorList>
            <person name="Palmer J.M."/>
        </authorList>
    </citation>
    <scope>NUCLEOTIDE SEQUENCE [LARGE SCALE GENOMIC DNA]</scope>
    <source>
        <strain evidence="2 3">DSM 7382</strain>
    </source>
</reference>